<evidence type="ECO:0000313" key="1">
    <source>
        <dbReference type="EMBL" id="KAJ7644501.1"/>
    </source>
</evidence>
<dbReference type="EMBL" id="JARKIF010000003">
    <property type="protein sequence ID" value="KAJ7644501.1"/>
    <property type="molecule type" value="Genomic_DNA"/>
</dbReference>
<dbReference type="AlphaFoldDB" id="A0AAD7CDX6"/>
<name>A0AAD7CDX6_9AGAR</name>
<gene>
    <name evidence="1" type="ORF">FB45DRAFT_1115989</name>
</gene>
<evidence type="ECO:0008006" key="3">
    <source>
        <dbReference type="Google" id="ProtNLM"/>
    </source>
</evidence>
<sequence>MSSSTSAKLRSRLAEIERGIVFHETQLGLLRTERESVERHLHAIATYPVLTLPNEITSEIFIQWLETDEKSNPMHLTWICKLWRAVAISTPQLWAHLKNVPRGFPDLNTWTWVILPRLVSIHCADSFDPALLGYLTLPALEDLIARSQCSIRKLDISAYFAGHERLRGFLELPGLRSIQDLTLRGSDGTDGALEELFLQLETPSFLPLLESFAVHGCEFLIPLPAVVNMLQARTERAEGEAKLRSFQLLFGGDYSNGWEDAQIDNLDASVEMQLNKIRGLDSQGLKVDIQSNFKFWNSYIDPNRSHSQGYAGLDR</sequence>
<accession>A0AAD7CDX6</accession>
<dbReference type="InterPro" id="IPR032675">
    <property type="entry name" value="LRR_dom_sf"/>
</dbReference>
<dbReference type="Gene3D" id="3.80.10.10">
    <property type="entry name" value="Ribonuclease Inhibitor"/>
    <property type="match status" value="1"/>
</dbReference>
<keyword evidence="2" id="KW-1185">Reference proteome</keyword>
<evidence type="ECO:0000313" key="2">
    <source>
        <dbReference type="Proteomes" id="UP001221142"/>
    </source>
</evidence>
<dbReference type="Proteomes" id="UP001221142">
    <property type="component" value="Unassembled WGS sequence"/>
</dbReference>
<protein>
    <recommendedName>
        <fullName evidence="3">F-box domain-containing protein</fullName>
    </recommendedName>
</protein>
<organism evidence="1 2">
    <name type="scientific">Roridomyces roridus</name>
    <dbReference type="NCBI Taxonomy" id="1738132"/>
    <lineage>
        <taxon>Eukaryota</taxon>
        <taxon>Fungi</taxon>
        <taxon>Dikarya</taxon>
        <taxon>Basidiomycota</taxon>
        <taxon>Agaricomycotina</taxon>
        <taxon>Agaricomycetes</taxon>
        <taxon>Agaricomycetidae</taxon>
        <taxon>Agaricales</taxon>
        <taxon>Marasmiineae</taxon>
        <taxon>Mycenaceae</taxon>
        <taxon>Roridomyces</taxon>
    </lineage>
</organism>
<reference evidence="1" key="1">
    <citation type="submission" date="2023-03" db="EMBL/GenBank/DDBJ databases">
        <title>Massive genome expansion in bonnet fungi (Mycena s.s.) driven by repeated elements and novel gene families across ecological guilds.</title>
        <authorList>
            <consortium name="Lawrence Berkeley National Laboratory"/>
            <person name="Harder C.B."/>
            <person name="Miyauchi S."/>
            <person name="Viragh M."/>
            <person name="Kuo A."/>
            <person name="Thoen E."/>
            <person name="Andreopoulos B."/>
            <person name="Lu D."/>
            <person name="Skrede I."/>
            <person name="Drula E."/>
            <person name="Henrissat B."/>
            <person name="Morin E."/>
            <person name="Kohler A."/>
            <person name="Barry K."/>
            <person name="LaButti K."/>
            <person name="Morin E."/>
            <person name="Salamov A."/>
            <person name="Lipzen A."/>
            <person name="Mereny Z."/>
            <person name="Hegedus B."/>
            <person name="Baldrian P."/>
            <person name="Stursova M."/>
            <person name="Weitz H."/>
            <person name="Taylor A."/>
            <person name="Grigoriev I.V."/>
            <person name="Nagy L.G."/>
            <person name="Martin F."/>
            <person name="Kauserud H."/>
        </authorList>
    </citation>
    <scope>NUCLEOTIDE SEQUENCE</scope>
    <source>
        <strain evidence="1">9284</strain>
    </source>
</reference>
<proteinExistence type="predicted"/>
<comment type="caution">
    <text evidence="1">The sequence shown here is derived from an EMBL/GenBank/DDBJ whole genome shotgun (WGS) entry which is preliminary data.</text>
</comment>